<organism evidence="1 2">
    <name type="scientific">Prorocentrum cordatum</name>
    <dbReference type="NCBI Taxonomy" id="2364126"/>
    <lineage>
        <taxon>Eukaryota</taxon>
        <taxon>Sar</taxon>
        <taxon>Alveolata</taxon>
        <taxon>Dinophyceae</taxon>
        <taxon>Prorocentrales</taxon>
        <taxon>Prorocentraceae</taxon>
        <taxon>Prorocentrum</taxon>
    </lineage>
</organism>
<keyword evidence="2" id="KW-1185">Reference proteome</keyword>
<evidence type="ECO:0000313" key="2">
    <source>
        <dbReference type="Proteomes" id="UP001189429"/>
    </source>
</evidence>
<accession>A0ABN9UYL3</accession>
<sequence>MGRTRSYPLDGVSAVYTVDDDIDFDLDLYEFNTLMGGNPVPLTYATSSIQTSIPGRSSRKYVSSSGEKFAILATSRMFGHGCDNPQNQNQLTNITCPDASAATVDQAKRCFMVEFSNVSEFFVSFRILTDKPRNYISKKETCMTIYTFGAPRGFLWSALGLAGAPSKKPTRTPEISCLSCCFFF</sequence>
<dbReference type="Proteomes" id="UP001189429">
    <property type="component" value="Unassembled WGS sequence"/>
</dbReference>
<comment type="caution">
    <text evidence="1">The sequence shown here is derived from an EMBL/GenBank/DDBJ whole genome shotgun (WGS) entry which is preliminary data.</text>
</comment>
<dbReference type="EMBL" id="CAUYUJ010016435">
    <property type="protein sequence ID" value="CAK0865291.1"/>
    <property type="molecule type" value="Genomic_DNA"/>
</dbReference>
<gene>
    <name evidence="1" type="ORF">PCOR1329_LOCUS52860</name>
</gene>
<reference evidence="1" key="1">
    <citation type="submission" date="2023-10" db="EMBL/GenBank/DDBJ databases">
        <authorList>
            <person name="Chen Y."/>
            <person name="Shah S."/>
            <person name="Dougan E. K."/>
            <person name="Thang M."/>
            <person name="Chan C."/>
        </authorList>
    </citation>
    <scope>NUCLEOTIDE SEQUENCE [LARGE SCALE GENOMIC DNA]</scope>
</reference>
<proteinExistence type="predicted"/>
<evidence type="ECO:0000313" key="1">
    <source>
        <dbReference type="EMBL" id="CAK0865291.1"/>
    </source>
</evidence>
<protein>
    <submittedName>
        <fullName evidence="1">Uncharacterized protein</fullName>
    </submittedName>
</protein>
<name>A0ABN9UYL3_9DINO</name>